<dbReference type="SUPFAM" id="SSF53850">
    <property type="entry name" value="Periplasmic binding protein-like II"/>
    <property type="match status" value="1"/>
</dbReference>
<gene>
    <name evidence="3" type="ORF">WKW79_23455</name>
</gene>
<feature type="chain" id="PRO_5045923315" evidence="2">
    <location>
        <begin position="25"/>
        <end position="325"/>
    </location>
</feature>
<dbReference type="PIRSF" id="PIRSF017082">
    <property type="entry name" value="YflP"/>
    <property type="match status" value="1"/>
</dbReference>
<dbReference type="Proteomes" id="UP001367030">
    <property type="component" value="Unassembled WGS sequence"/>
</dbReference>
<evidence type="ECO:0000256" key="2">
    <source>
        <dbReference type="SAM" id="SignalP"/>
    </source>
</evidence>
<proteinExistence type="inferred from homology"/>
<dbReference type="PANTHER" id="PTHR42928">
    <property type="entry name" value="TRICARBOXYLATE-BINDING PROTEIN"/>
    <property type="match status" value="1"/>
</dbReference>
<dbReference type="RefSeq" id="WP_340337615.1">
    <property type="nucleotide sequence ID" value="NZ_JBBKZS010000011.1"/>
</dbReference>
<keyword evidence="4" id="KW-1185">Reference proteome</keyword>
<keyword evidence="2" id="KW-0732">Signal</keyword>
<dbReference type="EMBL" id="JBBKZS010000011">
    <property type="protein sequence ID" value="MEJ8857548.1"/>
    <property type="molecule type" value="Genomic_DNA"/>
</dbReference>
<name>A0ABU8XCM8_9BURK</name>
<accession>A0ABU8XCM8</accession>
<dbReference type="PANTHER" id="PTHR42928:SF5">
    <property type="entry name" value="BLR1237 PROTEIN"/>
    <property type="match status" value="1"/>
</dbReference>
<dbReference type="CDD" id="cd13578">
    <property type="entry name" value="PBP2_Bug27"/>
    <property type="match status" value="1"/>
</dbReference>
<evidence type="ECO:0000313" key="4">
    <source>
        <dbReference type="Proteomes" id="UP001367030"/>
    </source>
</evidence>
<reference evidence="3 4" key="1">
    <citation type="submission" date="2024-03" db="EMBL/GenBank/DDBJ databases">
        <title>Novel species of the genus Variovorax.</title>
        <authorList>
            <person name="Liu Q."/>
            <person name="Xin Y.-H."/>
        </authorList>
    </citation>
    <scope>NUCLEOTIDE SEQUENCE [LARGE SCALE GENOMIC DNA]</scope>
    <source>
        <strain evidence="3 4">KACC 18901</strain>
    </source>
</reference>
<dbReference type="Gene3D" id="3.40.190.150">
    <property type="entry name" value="Bordetella uptake gene, domain 1"/>
    <property type="match status" value="1"/>
</dbReference>
<dbReference type="Gene3D" id="3.40.190.10">
    <property type="entry name" value="Periplasmic binding protein-like II"/>
    <property type="match status" value="1"/>
</dbReference>
<dbReference type="Pfam" id="PF03401">
    <property type="entry name" value="TctC"/>
    <property type="match status" value="1"/>
</dbReference>
<sequence length="325" mass="34389">MQRTNLLKLAKATLFIAPMGLATAWAQGYPDKPVKLVVGFPPGGTTDVLARVMAVKLAEKLGQPFIVDNRAGAGGMIGTDVVAKALPDGYTLLFTSSTLATYQSLYAKVPFDPARDLVPIGMVATTPYVLVVHPKLPVKTLPELVSYAKAHPGEINYAASAPGGGQQLAWEMLKRNTQTNMLYVPYKGTGALMPDLLGGTLQAGIDNVAVLVPHIKSGALRPIVVTGATRTPLLPEVPTAIESGQPDFKVIGWFGLMAPAKTPAAVMQRVSAAMSEILSQKDVQARIVDLGGEPDTRDAGGMRKLIASESEKWGKLIREAGIKAQ</sequence>
<organism evidence="3 4">
    <name type="scientific">Variovorax robiniae</name>
    <dbReference type="NCBI Taxonomy" id="1836199"/>
    <lineage>
        <taxon>Bacteria</taxon>
        <taxon>Pseudomonadati</taxon>
        <taxon>Pseudomonadota</taxon>
        <taxon>Betaproteobacteria</taxon>
        <taxon>Burkholderiales</taxon>
        <taxon>Comamonadaceae</taxon>
        <taxon>Variovorax</taxon>
    </lineage>
</organism>
<feature type="signal peptide" evidence="2">
    <location>
        <begin position="1"/>
        <end position="24"/>
    </location>
</feature>
<comment type="caution">
    <text evidence="3">The sequence shown here is derived from an EMBL/GenBank/DDBJ whole genome shotgun (WGS) entry which is preliminary data.</text>
</comment>
<dbReference type="InterPro" id="IPR005064">
    <property type="entry name" value="BUG"/>
</dbReference>
<dbReference type="InterPro" id="IPR042100">
    <property type="entry name" value="Bug_dom1"/>
</dbReference>
<evidence type="ECO:0000256" key="1">
    <source>
        <dbReference type="ARBA" id="ARBA00006987"/>
    </source>
</evidence>
<comment type="similarity">
    <text evidence="1">Belongs to the UPF0065 (bug) family.</text>
</comment>
<evidence type="ECO:0000313" key="3">
    <source>
        <dbReference type="EMBL" id="MEJ8857548.1"/>
    </source>
</evidence>
<protein>
    <submittedName>
        <fullName evidence="3">Tripartite tricarboxylate transporter substrate binding protein</fullName>
    </submittedName>
</protein>